<dbReference type="Proteomes" id="UP001595884">
    <property type="component" value="Unassembled WGS sequence"/>
</dbReference>
<accession>A0ABV9MQ11</accession>
<sequence>MQVAEQAQRRSHQSQMEAQAQFDRERGLAETLRRDLSSPTFWKSADSEEVAERMTYSRHS</sequence>
<evidence type="ECO:0000313" key="3">
    <source>
        <dbReference type="Proteomes" id="UP001595884"/>
    </source>
</evidence>
<reference evidence="3" key="1">
    <citation type="journal article" date="2019" name="Int. J. Syst. Evol. Microbiol.">
        <title>The Global Catalogue of Microorganisms (GCM) 10K type strain sequencing project: providing services to taxonomists for standard genome sequencing and annotation.</title>
        <authorList>
            <consortium name="The Broad Institute Genomics Platform"/>
            <consortium name="The Broad Institute Genome Sequencing Center for Infectious Disease"/>
            <person name="Wu L."/>
            <person name="Ma J."/>
        </authorList>
    </citation>
    <scope>NUCLEOTIDE SEQUENCE [LARGE SCALE GENOMIC DNA]</scope>
    <source>
        <strain evidence="3">CGMCC 1.12849</strain>
    </source>
</reference>
<gene>
    <name evidence="2" type="ORF">ACFO7V_18100</name>
</gene>
<feature type="region of interest" description="Disordered" evidence="1">
    <location>
        <begin position="1"/>
        <end position="60"/>
    </location>
</feature>
<proteinExistence type="predicted"/>
<keyword evidence="3" id="KW-1185">Reference proteome</keyword>
<comment type="caution">
    <text evidence="2">The sequence shown here is derived from an EMBL/GenBank/DDBJ whole genome shotgun (WGS) entry which is preliminary data.</text>
</comment>
<protein>
    <submittedName>
        <fullName evidence="2">Uncharacterized protein</fullName>
    </submittedName>
</protein>
<feature type="compositionally biased region" description="Basic and acidic residues" evidence="1">
    <location>
        <begin position="22"/>
        <end position="36"/>
    </location>
</feature>
<name>A0ABV9MQ11_9MICC</name>
<evidence type="ECO:0000256" key="1">
    <source>
        <dbReference type="SAM" id="MobiDB-lite"/>
    </source>
</evidence>
<organism evidence="2 3">
    <name type="scientific">Glutamicibacter bergerei</name>
    <dbReference type="NCBI Taxonomy" id="256702"/>
    <lineage>
        <taxon>Bacteria</taxon>
        <taxon>Bacillati</taxon>
        <taxon>Actinomycetota</taxon>
        <taxon>Actinomycetes</taxon>
        <taxon>Micrococcales</taxon>
        <taxon>Micrococcaceae</taxon>
        <taxon>Glutamicibacter</taxon>
    </lineage>
</organism>
<dbReference type="EMBL" id="JBHSHE010000091">
    <property type="protein sequence ID" value="MFC4718036.1"/>
    <property type="molecule type" value="Genomic_DNA"/>
</dbReference>
<evidence type="ECO:0000313" key="2">
    <source>
        <dbReference type="EMBL" id="MFC4718036.1"/>
    </source>
</evidence>